<organism evidence="2 3">
    <name type="scientific">Candidatus Faecenecus gallistercoris</name>
    <dbReference type="NCBI Taxonomy" id="2840793"/>
    <lineage>
        <taxon>Bacteria</taxon>
        <taxon>Bacillati</taxon>
        <taxon>Bacillota</taxon>
        <taxon>Bacillota incertae sedis</taxon>
        <taxon>Candidatus Faecenecus</taxon>
    </lineage>
</organism>
<dbReference type="InterPro" id="IPR027417">
    <property type="entry name" value="P-loop_NTPase"/>
</dbReference>
<dbReference type="Proteomes" id="UP000886725">
    <property type="component" value="Unassembled WGS sequence"/>
</dbReference>
<protein>
    <submittedName>
        <fullName evidence="2">DUF87 domain-containing protein</fullName>
    </submittedName>
</protein>
<dbReference type="Gene3D" id="3.40.50.300">
    <property type="entry name" value="P-loop containing nucleotide triphosphate hydrolases"/>
    <property type="match status" value="1"/>
</dbReference>
<name>A0A9D1CK27_9FIRM</name>
<dbReference type="SMART" id="SM00382">
    <property type="entry name" value="AAA"/>
    <property type="match status" value="1"/>
</dbReference>
<evidence type="ECO:0000313" key="3">
    <source>
        <dbReference type="Proteomes" id="UP000886725"/>
    </source>
</evidence>
<dbReference type="SUPFAM" id="SSF52540">
    <property type="entry name" value="P-loop containing nucleoside triphosphate hydrolases"/>
    <property type="match status" value="1"/>
</dbReference>
<dbReference type="InterPro" id="IPR043964">
    <property type="entry name" value="P-loop_TraG"/>
</dbReference>
<reference evidence="2" key="1">
    <citation type="submission" date="2020-10" db="EMBL/GenBank/DDBJ databases">
        <authorList>
            <person name="Gilroy R."/>
        </authorList>
    </citation>
    <scope>NUCLEOTIDE SEQUENCE</scope>
    <source>
        <strain evidence="2">CHK165-10780</strain>
    </source>
</reference>
<sequence>MIDIKSQIAPKGLHFNPSDFFISDKYATILTIVSYPKYISPGYLSQLTSMSGIKIVIKHIPVPFSSMSKMLNKQIADLKVRYQDEKDNTTKERIRQDYESLESFVSMLAGSQSKIFDFQMHIMITADTREELELKKVNVKNYLDAMELRGIPLRFEQEKVLKSILPIFPKQDIEDRIGTPIPSVTIAAMYPFIFDTIKDPGLSTLLGVDFSGGVILFNQFLYQIKKEPNRNNANLIILGTSGSGKSTAAKLILRGHIRNGCQIVAIDPENEIADMANAFGGDVIDIGKGGDFGMINPLQIVLDADEEEVSQGMGYTILTRTLQFLKAFLKYYDPTVEEDVLTLFSEIVQDTYARFGINFTSDFSNYRPQDYPTFSDVYATIKGKLLSMTDKTHERDIMERLELKIRPLTKELKYYFDGHTTVATDSDFMVFNIRELMNADENIRNALFFNVLKFAWGLCLDRSKNTILMVDEAHVLLSGNNVLGADFLAQVQRRARKYNTGSIIITQQPSDFANPAVITQGKAIFDNASYYLIMGLKKQATEDLGQLIDLNDNEKESIKRYSQGEALFACGNRRMRINVIVTKEELDSFGSGGGL</sequence>
<gene>
    <name evidence="2" type="ORF">IAC85_01305</name>
</gene>
<feature type="domain" description="AAA+ ATPase" evidence="1">
    <location>
        <begin position="231"/>
        <end position="529"/>
    </location>
</feature>
<dbReference type="PANTHER" id="PTHR30121">
    <property type="entry name" value="UNCHARACTERIZED PROTEIN YJGR-RELATED"/>
    <property type="match status" value="1"/>
</dbReference>
<dbReference type="CDD" id="cd01127">
    <property type="entry name" value="TrwB_TraG_TraD_VirD4"/>
    <property type="match status" value="2"/>
</dbReference>
<reference evidence="2" key="2">
    <citation type="journal article" date="2021" name="PeerJ">
        <title>Extensive microbial diversity within the chicken gut microbiome revealed by metagenomics and culture.</title>
        <authorList>
            <person name="Gilroy R."/>
            <person name="Ravi A."/>
            <person name="Getino M."/>
            <person name="Pursley I."/>
            <person name="Horton D.L."/>
            <person name="Alikhan N.F."/>
            <person name="Baker D."/>
            <person name="Gharbi K."/>
            <person name="Hall N."/>
            <person name="Watson M."/>
            <person name="Adriaenssens E.M."/>
            <person name="Foster-Nyarko E."/>
            <person name="Jarju S."/>
            <person name="Secka A."/>
            <person name="Antonio M."/>
            <person name="Oren A."/>
            <person name="Chaudhuri R.R."/>
            <person name="La Ragione R."/>
            <person name="Hildebrand F."/>
            <person name="Pallen M.J."/>
        </authorList>
    </citation>
    <scope>NUCLEOTIDE SEQUENCE</scope>
    <source>
        <strain evidence="2">CHK165-10780</strain>
    </source>
</reference>
<dbReference type="Gene3D" id="1.10.8.730">
    <property type="match status" value="1"/>
</dbReference>
<dbReference type="InterPro" id="IPR003593">
    <property type="entry name" value="AAA+_ATPase"/>
</dbReference>
<dbReference type="InterPro" id="IPR051162">
    <property type="entry name" value="T4SS_component"/>
</dbReference>
<proteinExistence type="predicted"/>
<dbReference type="AlphaFoldDB" id="A0A9D1CK27"/>
<dbReference type="EMBL" id="DVFU01000026">
    <property type="protein sequence ID" value="HIQ64357.1"/>
    <property type="molecule type" value="Genomic_DNA"/>
</dbReference>
<dbReference type="Pfam" id="PF19044">
    <property type="entry name" value="P-loop_TraG"/>
    <property type="match status" value="1"/>
</dbReference>
<dbReference type="PANTHER" id="PTHR30121:SF6">
    <property type="entry name" value="SLR6007 PROTEIN"/>
    <property type="match status" value="1"/>
</dbReference>
<comment type="caution">
    <text evidence="2">The sequence shown here is derived from an EMBL/GenBank/DDBJ whole genome shotgun (WGS) entry which is preliminary data.</text>
</comment>
<evidence type="ECO:0000259" key="1">
    <source>
        <dbReference type="SMART" id="SM00382"/>
    </source>
</evidence>
<accession>A0A9D1CK27</accession>
<evidence type="ECO:0000313" key="2">
    <source>
        <dbReference type="EMBL" id="HIQ64357.1"/>
    </source>
</evidence>